<reference evidence="2 3" key="1">
    <citation type="submission" date="2021-06" db="EMBL/GenBank/DDBJ databases">
        <authorList>
            <person name="Palmer J.M."/>
        </authorList>
    </citation>
    <scope>NUCLEOTIDE SEQUENCE [LARGE SCALE GENOMIC DNA]</scope>
    <source>
        <strain evidence="2 3">CL_MEX2019</strain>
        <tissue evidence="2">Muscle</tissue>
    </source>
</reference>
<name>A0ABU7CWD6_9TELE</name>
<evidence type="ECO:0000256" key="1">
    <source>
        <dbReference type="SAM" id="Phobius"/>
    </source>
</evidence>
<dbReference type="Proteomes" id="UP001352852">
    <property type="component" value="Unassembled WGS sequence"/>
</dbReference>
<gene>
    <name evidence="2" type="ORF">CHARACLAT_029584</name>
</gene>
<dbReference type="EMBL" id="JAHUTJ010004214">
    <property type="protein sequence ID" value="MED6265843.1"/>
    <property type="molecule type" value="Genomic_DNA"/>
</dbReference>
<comment type="caution">
    <text evidence="2">The sequence shown here is derived from an EMBL/GenBank/DDBJ whole genome shotgun (WGS) entry which is preliminary data.</text>
</comment>
<proteinExistence type="predicted"/>
<evidence type="ECO:0000313" key="3">
    <source>
        <dbReference type="Proteomes" id="UP001352852"/>
    </source>
</evidence>
<accession>A0ABU7CWD6</accession>
<evidence type="ECO:0000313" key="2">
    <source>
        <dbReference type="EMBL" id="MED6265843.1"/>
    </source>
</evidence>
<protein>
    <submittedName>
        <fullName evidence="2">Uncharacterized protein</fullName>
    </submittedName>
</protein>
<organism evidence="2 3">
    <name type="scientific">Characodon lateralis</name>
    <dbReference type="NCBI Taxonomy" id="208331"/>
    <lineage>
        <taxon>Eukaryota</taxon>
        <taxon>Metazoa</taxon>
        <taxon>Chordata</taxon>
        <taxon>Craniata</taxon>
        <taxon>Vertebrata</taxon>
        <taxon>Euteleostomi</taxon>
        <taxon>Actinopterygii</taxon>
        <taxon>Neopterygii</taxon>
        <taxon>Teleostei</taxon>
        <taxon>Neoteleostei</taxon>
        <taxon>Acanthomorphata</taxon>
        <taxon>Ovalentaria</taxon>
        <taxon>Atherinomorphae</taxon>
        <taxon>Cyprinodontiformes</taxon>
        <taxon>Goodeidae</taxon>
        <taxon>Characodon</taxon>
    </lineage>
</organism>
<keyword evidence="1" id="KW-0812">Transmembrane</keyword>
<feature type="transmembrane region" description="Helical" evidence="1">
    <location>
        <begin position="139"/>
        <end position="159"/>
    </location>
</feature>
<sequence>MATSASAEPVRSATNTLFCFEDVSRSHIKTRGRLKRSSQTPCCVNQEVVILRNSPDAYLTYSVFQFLLLLLHFVKKCGFTLAGPVRKYWPEISFSLTDPDVCFPDCPGPETTEVWGFSENLRGSSTVSPGLRDSKPRGVGGRIGLFISLASFVVLLIIIRLKCKRQNSQI</sequence>
<keyword evidence="1" id="KW-0472">Membrane</keyword>
<keyword evidence="1" id="KW-1133">Transmembrane helix</keyword>
<keyword evidence="3" id="KW-1185">Reference proteome</keyword>